<evidence type="ECO:0000256" key="1">
    <source>
        <dbReference type="ARBA" id="ARBA00004496"/>
    </source>
</evidence>
<dbReference type="SUPFAM" id="SSF46785">
    <property type="entry name" value="Winged helix' DNA-binding domain"/>
    <property type="match status" value="1"/>
</dbReference>
<dbReference type="EMBL" id="PGEY01000001">
    <property type="protein sequence ID" value="PJJ43468.1"/>
    <property type="molecule type" value="Genomic_DNA"/>
</dbReference>
<evidence type="ECO:0000256" key="8">
    <source>
        <dbReference type="ARBA" id="ARBA00023015"/>
    </source>
</evidence>
<evidence type="ECO:0000256" key="10">
    <source>
        <dbReference type="ARBA" id="ARBA00023163"/>
    </source>
</evidence>
<evidence type="ECO:0000256" key="7">
    <source>
        <dbReference type="ARBA" id="ARBA00022833"/>
    </source>
</evidence>
<dbReference type="PANTHER" id="PTHR33202:SF2">
    <property type="entry name" value="FERRIC UPTAKE REGULATION PROTEIN"/>
    <property type="match status" value="1"/>
</dbReference>
<comment type="similarity">
    <text evidence="2">Belongs to the Fur family.</text>
</comment>
<dbReference type="InterPro" id="IPR036390">
    <property type="entry name" value="WH_DNA-bd_sf"/>
</dbReference>
<comment type="subunit">
    <text evidence="3">Homodimer.</text>
</comment>
<keyword evidence="9" id="KW-0238">DNA-binding</keyword>
<dbReference type="Proteomes" id="UP000229263">
    <property type="component" value="Unassembled WGS sequence"/>
</dbReference>
<keyword evidence="5" id="KW-0678">Repressor</keyword>
<protein>
    <submittedName>
        <fullName evidence="11">Fur family zinc uptake regulator</fullName>
    </submittedName>
</protein>
<reference evidence="11 12" key="1">
    <citation type="submission" date="2017-11" db="EMBL/GenBank/DDBJ databases">
        <title>Sequencing the genomes of 1000 actinobacteria strains.</title>
        <authorList>
            <person name="Klenk H.-P."/>
        </authorList>
    </citation>
    <scope>NUCLEOTIDE SEQUENCE [LARGE SCALE GENOMIC DNA]</scope>
    <source>
        <strain evidence="11 12">DSM 12798</strain>
    </source>
</reference>
<evidence type="ECO:0000256" key="2">
    <source>
        <dbReference type="ARBA" id="ARBA00007957"/>
    </source>
</evidence>
<evidence type="ECO:0000256" key="3">
    <source>
        <dbReference type="ARBA" id="ARBA00011738"/>
    </source>
</evidence>
<organism evidence="11 12">
    <name type="scientific">Glutamicibacter mysorens</name>
    <dbReference type="NCBI Taxonomy" id="257984"/>
    <lineage>
        <taxon>Bacteria</taxon>
        <taxon>Bacillati</taxon>
        <taxon>Actinomycetota</taxon>
        <taxon>Actinomycetes</taxon>
        <taxon>Micrococcales</taxon>
        <taxon>Micrococcaceae</taxon>
        <taxon>Glutamicibacter</taxon>
    </lineage>
</organism>
<evidence type="ECO:0000256" key="6">
    <source>
        <dbReference type="ARBA" id="ARBA00022723"/>
    </source>
</evidence>
<accession>A0ABX4MVZ2</accession>
<keyword evidence="6" id="KW-0479">Metal-binding</keyword>
<dbReference type="InterPro" id="IPR036388">
    <property type="entry name" value="WH-like_DNA-bd_sf"/>
</dbReference>
<evidence type="ECO:0000256" key="4">
    <source>
        <dbReference type="ARBA" id="ARBA00022490"/>
    </source>
</evidence>
<keyword evidence="12" id="KW-1185">Reference proteome</keyword>
<evidence type="ECO:0000256" key="9">
    <source>
        <dbReference type="ARBA" id="ARBA00023125"/>
    </source>
</evidence>
<evidence type="ECO:0000256" key="5">
    <source>
        <dbReference type="ARBA" id="ARBA00022491"/>
    </source>
</evidence>
<dbReference type="Pfam" id="PF01475">
    <property type="entry name" value="FUR"/>
    <property type="match status" value="1"/>
</dbReference>
<sequence>MAQFAGWSPDRNNVKEWCTSMSQPETRVTKQRLAVTEALSEVDDFATAQQLHRWLQDSEKKVSLATVYRLLQSMADDGLVDVLRSGDGEARFRQCVTEVHHHHLVCRSCSKTVEVLAPAVERWAARVAAEHDFSDPEHTVEIYGLCADCRAKAETGTSSAK</sequence>
<dbReference type="Gene3D" id="1.10.10.10">
    <property type="entry name" value="Winged helix-like DNA-binding domain superfamily/Winged helix DNA-binding domain"/>
    <property type="match status" value="1"/>
</dbReference>
<dbReference type="Gene3D" id="3.30.1490.190">
    <property type="match status" value="1"/>
</dbReference>
<keyword evidence="8" id="KW-0805">Transcription regulation</keyword>
<dbReference type="InterPro" id="IPR002481">
    <property type="entry name" value="FUR"/>
</dbReference>
<keyword evidence="4" id="KW-0963">Cytoplasm</keyword>
<dbReference type="PANTHER" id="PTHR33202">
    <property type="entry name" value="ZINC UPTAKE REGULATION PROTEIN"/>
    <property type="match status" value="1"/>
</dbReference>
<name>A0ABX4MVZ2_9MICC</name>
<gene>
    <name evidence="11" type="ORF">ATK23_0656</name>
</gene>
<keyword evidence="10" id="KW-0804">Transcription</keyword>
<keyword evidence="7" id="KW-0862">Zinc</keyword>
<comment type="subcellular location">
    <subcellularLocation>
        <location evidence="1">Cytoplasm</location>
    </subcellularLocation>
</comment>
<dbReference type="InterPro" id="IPR043135">
    <property type="entry name" value="Fur_C"/>
</dbReference>
<dbReference type="CDD" id="cd07153">
    <property type="entry name" value="Fur_like"/>
    <property type="match status" value="1"/>
</dbReference>
<comment type="caution">
    <text evidence="11">The sequence shown here is derived from an EMBL/GenBank/DDBJ whole genome shotgun (WGS) entry which is preliminary data.</text>
</comment>
<evidence type="ECO:0000313" key="11">
    <source>
        <dbReference type="EMBL" id="PJJ43468.1"/>
    </source>
</evidence>
<proteinExistence type="inferred from homology"/>
<evidence type="ECO:0000313" key="12">
    <source>
        <dbReference type="Proteomes" id="UP000229263"/>
    </source>
</evidence>